<feature type="compositionally biased region" description="Polar residues" evidence="1">
    <location>
        <begin position="200"/>
        <end position="213"/>
    </location>
</feature>
<feature type="compositionally biased region" description="Polar residues" evidence="1">
    <location>
        <begin position="436"/>
        <end position="464"/>
    </location>
</feature>
<dbReference type="EMBL" id="CP143785">
    <property type="protein sequence ID" value="WVN86386.1"/>
    <property type="molecule type" value="Genomic_DNA"/>
</dbReference>
<sequence>MLLFLFVSASLAFAQSSGTIKVSSPSSCIIIAQIASLSSPNAISAMVPICADSGDVSVNWPISSAGDGSSSSIAVYAKTSATEGGVSIGCVLSMSQMQAMYLLGRDLKWDDSTGTLYDNTAGGKVSDPTTYQPVTCGSSGALLPSGLVLPDPAKHKASDSVWMQSITLKEGATASGGVSTKTAETTSIHSSDTSVSVSSAKDTPTSSQQSSTGAVAVEKSSTTSTVETTSTSLETTKSDTMTSTHAVETSTASKEKTITDESITSTPTSTTIKTETSAQSTSQPTSSKDHTQETDTNQKATPTDTGGTKTTTKQVNSVDTATNTNGATPTIDPSPTSSSEQPTIAKTTSHDDSTASSSTATSTTSDPFVFTVDGKTIGQFTGPGGAFVERTGSASTSGTQSTARTDKSSGGDIKTTPSQTNQPKETESAVGARGTGTDQSETSSGVVAVQATASHNTLMTSTGSNEHKQDGKSEQAGKPEASPTETGQMNNSSVGSVATSVGPPESGGRGSDNQGANPTKPSLEEAHVTTTSTNLADEHDTDKSVNLQSTVSSTTRSHDSHMTHTSGVVAVAIGADNKPSQSSLSLNVGAPSTTSGAGSESQTFACNDTLSSDKATITASADGLGDGRSYVQHNRKKPVSEGSEGGKTCARNRKMKARLARAMQVTL</sequence>
<feature type="compositionally biased region" description="Low complexity" evidence="1">
    <location>
        <begin position="328"/>
        <end position="339"/>
    </location>
</feature>
<reference evidence="3" key="3">
    <citation type="submission" date="2024-01" db="EMBL/GenBank/DDBJ databases">
        <authorList>
            <person name="Coelho M.A."/>
            <person name="David-Palma M."/>
            <person name="Shea T."/>
            <person name="Sun S."/>
            <person name="Cuomo C.A."/>
            <person name="Heitman J."/>
        </authorList>
    </citation>
    <scope>NUCLEOTIDE SEQUENCE</scope>
    <source>
        <strain evidence="3">CBS 7841</strain>
    </source>
</reference>
<feature type="compositionally biased region" description="Basic and acidic residues" evidence="1">
    <location>
        <begin position="465"/>
        <end position="477"/>
    </location>
</feature>
<dbReference type="Proteomes" id="UP000094043">
    <property type="component" value="Chromosome 2"/>
</dbReference>
<feature type="compositionally biased region" description="Low complexity" evidence="1">
    <location>
        <begin position="354"/>
        <end position="366"/>
    </location>
</feature>
<proteinExistence type="predicted"/>
<keyword evidence="2" id="KW-0732">Signal</keyword>
<feature type="compositionally biased region" description="Low complexity" evidence="1">
    <location>
        <begin position="217"/>
        <end position="235"/>
    </location>
</feature>
<accession>A0AAJ8M0A3</accession>
<evidence type="ECO:0000256" key="1">
    <source>
        <dbReference type="SAM" id="MobiDB-lite"/>
    </source>
</evidence>
<feature type="compositionally biased region" description="Polar residues" evidence="1">
    <location>
        <begin position="483"/>
        <end position="499"/>
    </location>
</feature>
<feature type="region of interest" description="Disordered" evidence="1">
    <location>
        <begin position="622"/>
        <end position="653"/>
    </location>
</feature>
<reference evidence="3" key="1">
    <citation type="submission" date="2016-06" db="EMBL/GenBank/DDBJ databases">
        <authorList>
            <person name="Cuomo C."/>
            <person name="Litvintseva A."/>
            <person name="Heitman J."/>
            <person name="Chen Y."/>
            <person name="Sun S."/>
            <person name="Springer D."/>
            <person name="Dromer F."/>
            <person name="Young S."/>
            <person name="Zeng Q."/>
            <person name="Chapman S."/>
            <person name="Gujja S."/>
            <person name="Saif S."/>
            <person name="Birren B."/>
        </authorList>
    </citation>
    <scope>NUCLEOTIDE SEQUENCE</scope>
    <source>
        <strain evidence="3">CBS 7841</strain>
    </source>
</reference>
<gene>
    <name evidence="3" type="ORF">L203_101550</name>
</gene>
<feature type="compositionally biased region" description="Polar residues" evidence="1">
    <location>
        <begin position="314"/>
        <end position="327"/>
    </location>
</feature>
<feature type="compositionally biased region" description="Polar residues" evidence="1">
    <location>
        <begin position="544"/>
        <end position="555"/>
    </location>
</feature>
<name>A0AAJ8M0A3_9TREE</name>
<evidence type="ECO:0000256" key="2">
    <source>
        <dbReference type="SAM" id="SignalP"/>
    </source>
</evidence>
<evidence type="ECO:0008006" key="5">
    <source>
        <dbReference type="Google" id="ProtNLM"/>
    </source>
</evidence>
<feature type="compositionally biased region" description="Polar residues" evidence="1">
    <location>
        <begin position="239"/>
        <end position="252"/>
    </location>
</feature>
<evidence type="ECO:0000313" key="3">
    <source>
        <dbReference type="EMBL" id="WVN86386.1"/>
    </source>
</evidence>
<feature type="compositionally biased region" description="Low complexity" evidence="1">
    <location>
        <begin position="301"/>
        <end position="313"/>
    </location>
</feature>
<reference evidence="3" key="2">
    <citation type="journal article" date="2022" name="Elife">
        <title>Obligate sexual reproduction of a homothallic fungus closely related to the Cryptococcus pathogenic species complex.</title>
        <authorList>
            <person name="Passer A.R."/>
            <person name="Clancey S.A."/>
            <person name="Shea T."/>
            <person name="David-Palma M."/>
            <person name="Averette A.F."/>
            <person name="Boekhout T."/>
            <person name="Porcel B.M."/>
            <person name="Nowrousian M."/>
            <person name="Cuomo C.A."/>
            <person name="Sun S."/>
            <person name="Heitman J."/>
            <person name="Coelho M.A."/>
        </authorList>
    </citation>
    <scope>NUCLEOTIDE SEQUENCE</scope>
    <source>
        <strain evidence="3">CBS 7841</strain>
    </source>
</reference>
<dbReference type="KEGG" id="cdep:91085763"/>
<feature type="region of interest" description="Disordered" evidence="1">
    <location>
        <begin position="173"/>
        <end position="563"/>
    </location>
</feature>
<feature type="compositionally biased region" description="Polar residues" evidence="1">
    <location>
        <begin position="511"/>
        <end position="520"/>
    </location>
</feature>
<feature type="chain" id="PRO_5042563515" description="Cell wall protein" evidence="2">
    <location>
        <begin position="17"/>
        <end position="667"/>
    </location>
</feature>
<feature type="compositionally biased region" description="Low complexity" evidence="1">
    <location>
        <begin position="260"/>
        <end position="286"/>
    </location>
</feature>
<feature type="signal peptide" evidence="2">
    <location>
        <begin position="1"/>
        <end position="16"/>
    </location>
</feature>
<organism evidence="3 4">
    <name type="scientific">Cryptococcus depauperatus CBS 7841</name>
    <dbReference type="NCBI Taxonomy" id="1295531"/>
    <lineage>
        <taxon>Eukaryota</taxon>
        <taxon>Fungi</taxon>
        <taxon>Dikarya</taxon>
        <taxon>Basidiomycota</taxon>
        <taxon>Agaricomycotina</taxon>
        <taxon>Tremellomycetes</taxon>
        <taxon>Tremellales</taxon>
        <taxon>Cryptococcaceae</taxon>
        <taxon>Cryptococcus</taxon>
    </lineage>
</organism>
<feature type="compositionally biased region" description="Low complexity" evidence="1">
    <location>
        <begin position="390"/>
        <end position="403"/>
    </location>
</feature>
<feature type="compositionally biased region" description="Low complexity" evidence="1">
    <location>
        <begin position="185"/>
        <end position="199"/>
    </location>
</feature>
<dbReference type="AlphaFoldDB" id="A0AAJ8M0A3"/>
<feature type="region of interest" description="Disordered" evidence="1">
    <location>
        <begin position="580"/>
        <end position="602"/>
    </location>
</feature>
<dbReference type="RefSeq" id="XP_066067086.1">
    <property type="nucleotide sequence ID" value="XM_066210989.1"/>
</dbReference>
<keyword evidence="4" id="KW-1185">Reference proteome</keyword>
<evidence type="ECO:0000313" key="4">
    <source>
        <dbReference type="Proteomes" id="UP000094043"/>
    </source>
</evidence>
<protein>
    <recommendedName>
        <fullName evidence="5">Cell wall protein</fullName>
    </recommendedName>
</protein>
<dbReference type="GeneID" id="91085763"/>